<evidence type="ECO:0000313" key="3">
    <source>
        <dbReference type="EMBL" id="KAK9838048.1"/>
    </source>
</evidence>
<proteinExistence type="predicted"/>
<dbReference type="SMART" id="SM00220">
    <property type="entry name" value="S_TKc"/>
    <property type="match status" value="1"/>
</dbReference>
<protein>
    <recommendedName>
        <fullName evidence="2">Protein kinase domain-containing protein</fullName>
    </recommendedName>
</protein>
<dbReference type="GO" id="GO:0005524">
    <property type="term" value="F:ATP binding"/>
    <property type="evidence" value="ECO:0007669"/>
    <property type="project" value="InterPro"/>
</dbReference>
<feature type="compositionally biased region" description="Basic residues" evidence="1">
    <location>
        <begin position="45"/>
        <end position="61"/>
    </location>
</feature>
<comment type="caution">
    <text evidence="3">The sequence shown here is derived from an EMBL/GenBank/DDBJ whole genome shotgun (WGS) entry which is preliminary data.</text>
</comment>
<name>A0AAW1RXA5_9CHLO</name>
<dbReference type="AlphaFoldDB" id="A0AAW1RXA5"/>
<dbReference type="InterPro" id="IPR000719">
    <property type="entry name" value="Prot_kinase_dom"/>
</dbReference>
<feature type="compositionally biased region" description="Basic and acidic residues" evidence="1">
    <location>
        <begin position="155"/>
        <end position="166"/>
    </location>
</feature>
<reference evidence="3 4" key="1">
    <citation type="journal article" date="2024" name="Nat. Commun.">
        <title>Phylogenomics reveals the evolutionary origins of lichenization in chlorophyte algae.</title>
        <authorList>
            <person name="Puginier C."/>
            <person name="Libourel C."/>
            <person name="Otte J."/>
            <person name="Skaloud P."/>
            <person name="Haon M."/>
            <person name="Grisel S."/>
            <person name="Petersen M."/>
            <person name="Berrin J.G."/>
            <person name="Delaux P.M."/>
            <person name="Dal Grande F."/>
            <person name="Keller J."/>
        </authorList>
    </citation>
    <scope>NUCLEOTIDE SEQUENCE [LARGE SCALE GENOMIC DNA]</scope>
    <source>
        <strain evidence="3 4">SAG 2145</strain>
    </source>
</reference>
<feature type="compositionally biased region" description="Polar residues" evidence="1">
    <location>
        <begin position="1"/>
        <end position="12"/>
    </location>
</feature>
<accession>A0AAW1RXA5</accession>
<feature type="region of interest" description="Disordered" evidence="1">
    <location>
        <begin position="97"/>
        <end position="166"/>
    </location>
</feature>
<dbReference type="Pfam" id="PF00069">
    <property type="entry name" value="Pkinase"/>
    <property type="match status" value="1"/>
</dbReference>
<dbReference type="Gene3D" id="1.10.510.10">
    <property type="entry name" value="Transferase(Phosphotransferase) domain 1"/>
    <property type="match status" value="1"/>
</dbReference>
<dbReference type="GO" id="GO:0004672">
    <property type="term" value="F:protein kinase activity"/>
    <property type="evidence" value="ECO:0007669"/>
    <property type="project" value="InterPro"/>
</dbReference>
<organism evidence="3 4">
    <name type="scientific">Apatococcus lobatus</name>
    <dbReference type="NCBI Taxonomy" id="904363"/>
    <lineage>
        <taxon>Eukaryota</taxon>
        <taxon>Viridiplantae</taxon>
        <taxon>Chlorophyta</taxon>
        <taxon>core chlorophytes</taxon>
        <taxon>Trebouxiophyceae</taxon>
        <taxon>Chlorellales</taxon>
        <taxon>Chlorellaceae</taxon>
        <taxon>Apatococcus</taxon>
    </lineage>
</organism>
<evidence type="ECO:0000256" key="1">
    <source>
        <dbReference type="SAM" id="MobiDB-lite"/>
    </source>
</evidence>
<evidence type="ECO:0000313" key="4">
    <source>
        <dbReference type="Proteomes" id="UP001438707"/>
    </source>
</evidence>
<evidence type="ECO:0000259" key="2">
    <source>
        <dbReference type="PROSITE" id="PS50011"/>
    </source>
</evidence>
<dbReference type="Proteomes" id="UP001438707">
    <property type="component" value="Unassembled WGS sequence"/>
</dbReference>
<dbReference type="InterPro" id="IPR050167">
    <property type="entry name" value="Ser_Thr_protein_kinase"/>
</dbReference>
<dbReference type="PANTHER" id="PTHR23257">
    <property type="entry name" value="SERINE-THREONINE PROTEIN KINASE"/>
    <property type="match status" value="1"/>
</dbReference>
<dbReference type="PROSITE" id="PS00108">
    <property type="entry name" value="PROTEIN_KINASE_ST"/>
    <property type="match status" value="1"/>
</dbReference>
<dbReference type="EMBL" id="JALJOS010000006">
    <property type="protein sequence ID" value="KAK9838048.1"/>
    <property type="molecule type" value="Genomic_DNA"/>
</dbReference>
<feature type="region of interest" description="Disordered" evidence="1">
    <location>
        <begin position="1"/>
        <end position="85"/>
    </location>
</feature>
<dbReference type="GO" id="GO:0007165">
    <property type="term" value="P:signal transduction"/>
    <property type="evidence" value="ECO:0007669"/>
    <property type="project" value="TreeGrafter"/>
</dbReference>
<dbReference type="GO" id="GO:0005737">
    <property type="term" value="C:cytoplasm"/>
    <property type="evidence" value="ECO:0007669"/>
    <property type="project" value="TreeGrafter"/>
</dbReference>
<dbReference type="InterPro" id="IPR008271">
    <property type="entry name" value="Ser/Thr_kinase_AS"/>
</dbReference>
<dbReference type="PROSITE" id="PS50011">
    <property type="entry name" value="PROTEIN_KINASE_DOM"/>
    <property type="match status" value="1"/>
</dbReference>
<dbReference type="InterPro" id="IPR011009">
    <property type="entry name" value="Kinase-like_dom_sf"/>
</dbReference>
<keyword evidence="4" id="KW-1185">Reference proteome</keyword>
<dbReference type="SUPFAM" id="SSF56112">
    <property type="entry name" value="Protein kinase-like (PK-like)"/>
    <property type="match status" value="1"/>
</dbReference>
<gene>
    <name evidence="3" type="ORF">WJX74_010484</name>
</gene>
<sequence length="449" mass="49002">MQPSEHAQNRTARSLAVKGLRLVPGKARNRRSRNFPAQGRQSACKGRKSRSTGPKRIRTPRSAKSCKPSPAIQLERQSVSATQQPATAIPNAANAPTVHLGHVSSPVQTPSTDTLVCSPNTSPAQDLRDSPASILQSLPTPAGKIGVGHRRRRDRDHDQQPFRKTGDVLLKKRSASTADLDSEGMKSAAQRHRSNCCSPQVVPCLPFPVPSAIPAYAYLPWSEVSSLPAVLEADLEEDLEPILLGEGANGRVEARMWKFNTPLYSAQEPHVAVKLPKKGCLGLAAAHAELVREARIGAEMPIHQNLMKPLALLYSDATCRRLAGIVYPLMEGRDLWQLMSCHHDFGANFNRTDRMAAIQGCVKALAAMHGADIAHLDVKPENLLLELPLDKDPICNDDLEDREIKLGDCGMARPLQASQWARGWHGTPGYRPPEQSHEFDAACWKVGGI</sequence>
<feature type="domain" description="Protein kinase" evidence="2">
    <location>
        <begin position="238"/>
        <end position="449"/>
    </location>
</feature>
<feature type="compositionally biased region" description="Polar residues" evidence="1">
    <location>
        <begin position="105"/>
        <end position="124"/>
    </location>
</feature>